<protein>
    <submittedName>
        <fullName evidence="2">Putative transmembrane transcriptional regulator</fullName>
    </submittedName>
</protein>
<dbReference type="Proteomes" id="UP000013966">
    <property type="component" value="Chromosome 2"/>
</dbReference>
<keyword evidence="3" id="KW-1185">Reference proteome</keyword>
<gene>
    <name evidence="2" type="ORF">BRPE64_BCDS08010</name>
</gene>
<dbReference type="RefSeq" id="WP_016354892.1">
    <property type="nucleotide sequence ID" value="NC_021294.1"/>
</dbReference>
<name>R4X283_9BURK</name>
<dbReference type="AlphaFoldDB" id="R4X283"/>
<dbReference type="STRING" id="758793.BRPE64_BCDS08010"/>
<keyword evidence="1 2" id="KW-0812">Transmembrane</keyword>
<evidence type="ECO:0000313" key="2">
    <source>
        <dbReference type="EMBL" id="BAN25462.1"/>
    </source>
</evidence>
<reference evidence="2 3" key="2">
    <citation type="journal article" date="2018" name="Int. J. Syst. Evol. Microbiol.">
        <title>Burkholderia insecticola sp. nov., a gut symbiotic bacterium of the bean bug Riptortus pedestris.</title>
        <authorList>
            <person name="Takeshita K."/>
            <person name="Tamaki H."/>
            <person name="Ohbayashi T."/>
            <person name="Meng X.-Y."/>
            <person name="Sone T."/>
            <person name="Mitani Y."/>
            <person name="Peeters C."/>
            <person name="Kikuchi Y."/>
            <person name="Vandamme P."/>
        </authorList>
    </citation>
    <scope>NUCLEOTIDE SEQUENCE [LARGE SCALE GENOMIC DNA]</scope>
    <source>
        <strain evidence="2">RPE64</strain>
    </source>
</reference>
<reference evidence="2 3" key="1">
    <citation type="journal article" date="2013" name="Genome Announc.">
        <title>Complete Genome Sequence of Burkholderia sp. Strain RPE64, Bacterial Symbiont of the Bean Bug Riptortus pedestris.</title>
        <authorList>
            <person name="Shibata T.F."/>
            <person name="Maeda T."/>
            <person name="Nikoh N."/>
            <person name="Yamaguchi K."/>
            <person name="Oshima K."/>
            <person name="Hattori M."/>
            <person name="Nishiyama T."/>
            <person name="Hasebe M."/>
            <person name="Fukatsu T."/>
            <person name="Kikuchi Y."/>
            <person name="Shigenobu S."/>
        </authorList>
    </citation>
    <scope>NUCLEOTIDE SEQUENCE [LARGE SCALE GENOMIC DNA]</scope>
</reference>
<evidence type="ECO:0000313" key="3">
    <source>
        <dbReference type="Proteomes" id="UP000013966"/>
    </source>
</evidence>
<keyword evidence="1" id="KW-0472">Membrane</keyword>
<accession>R4X283</accession>
<dbReference type="HOGENOM" id="CLU_058379_0_0_4"/>
<dbReference type="OrthoDB" id="191790at2"/>
<proteinExistence type="predicted"/>
<dbReference type="PATRIC" id="fig|758793.3.peg.3708"/>
<keyword evidence="1" id="KW-1133">Transmembrane helix</keyword>
<dbReference type="KEGG" id="buo:BRPE64_BCDS08010"/>
<evidence type="ECO:0000256" key="1">
    <source>
        <dbReference type="SAM" id="Phobius"/>
    </source>
</evidence>
<sequence>MENNDTASLDTRLTDGSLYQRAPVHLRAQVLARVRAAAAEAEEADAPSPARRARRGWSNPFAAPWPFFGGAFAGATLSALVLGTMLWFQAVPLMSTVSGGSPLAQEIVSSHVRALMSDRPIDVLSSDKHTVKPWFNGRIDYAPPVIDPAGPGFALVGGRLDYIDHRPVAVVVYRYLKHPIDVYVFPQRKGEAKSDTGDKEFSPVVTQSDDGYALARWNHDGMTFWAVTDASGAVLRQFAHAIETGAPR</sequence>
<organism evidence="2 3">
    <name type="scientific">Caballeronia insecticola</name>
    <dbReference type="NCBI Taxonomy" id="758793"/>
    <lineage>
        <taxon>Bacteria</taxon>
        <taxon>Pseudomonadati</taxon>
        <taxon>Pseudomonadota</taxon>
        <taxon>Betaproteobacteria</taxon>
        <taxon>Burkholderiales</taxon>
        <taxon>Burkholderiaceae</taxon>
        <taxon>Caballeronia</taxon>
    </lineage>
</organism>
<feature type="transmembrane region" description="Helical" evidence="1">
    <location>
        <begin position="67"/>
        <end position="88"/>
    </location>
</feature>
<dbReference type="EMBL" id="AP013059">
    <property type="protein sequence ID" value="BAN25462.1"/>
    <property type="molecule type" value="Genomic_DNA"/>
</dbReference>